<dbReference type="OMA" id="CINIPCA"/>
<dbReference type="PANTHER" id="PTHR48043:SF159">
    <property type="entry name" value="EG:EG0003.4 PROTEIN-RELATED"/>
    <property type="match status" value="1"/>
</dbReference>
<sequence>MLFLILFPILLGLANAGKFLFYMPFVTKSIMITFMPVAEELGKRGHQVSVVIPAAHNKELKNVEQIVVPNIMEEKMKELSSELLTGKTTMMPFDKMLDMAFTTNRNALMEEALQTHIRRKTDFDVVVVSPFLANDAGYYLAHYFEADLALYFTGQATLPWMDHAMGMSPSPSFNPLILFSFKHPMTFLQRVLNTVATMVFEHGVRNWYIHKNVDAILDDLFPGVKRPSLLDIERNASLALTFGHPLIMDGNRPYAPNFISLGMMNCRESKELPQDLKSYMDDAPEGVIYVSFGSVVKASQMSDERRVIFNNVFRRLKQKVLWKWEKDTMTDQASNVQLNKWLPQQDILGHPNMKLFITHGGQSSSQETLCHKKPVVVIPVAGDQPANGQEAERVGFGLSIPFPEVTEDNLYEAIQKVLSDPKFAQTAERHGSALNDQMTRPLDRAIWWLEYKLRHPGSDHLQTPIHDLAWFQYYLIDVWAFLALIVLLIIAIIFKLCQFCCCRKSKQIKSLNQSKKKRN</sequence>
<keyword evidence="5" id="KW-0812">Transmembrane</keyword>
<name>A0A553PLX8_TIGCA</name>
<comment type="caution">
    <text evidence="6">The sequence shown here is derived from an EMBL/GenBank/DDBJ whole genome shotgun (WGS) entry which is preliminary data.</text>
</comment>
<dbReference type="InterPro" id="IPR050271">
    <property type="entry name" value="UDP-glycosyltransferase"/>
</dbReference>
<dbReference type="PANTHER" id="PTHR48043">
    <property type="entry name" value="EG:EG0003.4 PROTEIN-RELATED"/>
    <property type="match status" value="1"/>
</dbReference>
<reference evidence="6 7" key="1">
    <citation type="journal article" date="2018" name="Nat. Ecol. Evol.">
        <title>Genomic signatures of mitonuclear coevolution across populations of Tigriopus californicus.</title>
        <authorList>
            <person name="Barreto F.S."/>
            <person name="Watson E.T."/>
            <person name="Lima T.G."/>
            <person name="Willett C.S."/>
            <person name="Edmands S."/>
            <person name="Li W."/>
            <person name="Burton R.S."/>
        </authorList>
    </citation>
    <scope>NUCLEOTIDE SEQUENCE [LARGE SCALE GENOMIC DNA]</scope>
    <source>
        <strain evidence="6 7">San Diego</strain>
    </source>
</reference>
<protein>
    <recommendedName>
        <fullName evidence="5">UDP-glucuronosyltransferase</fullName>
        <ecNumber evidence="5">2.4.1.17</ecNumber>
    </recommendedName>
</protein>
<evidence type="ECO:0000256" key="2">
    <source>
        <dbReference type="ARBA" id="ARBA00022676"/>
    </source>
</evidence>
<dbReference type="Gene3D" id="3.40.50.2000">
    <property type="entry name" value="Glycogen Phosphorylase B"/>
    <property type="match status" value="2"/>
</dbReference>
<evidence type="ECO:0000256" key="1">
    <source>
        <dbReference type="ARBA" id="ARBA00009995"/>
    </source>
</evidence>
<dbReference type="CDD" id="cd03784">
    <property type="entry name" value="GT1_Gtf-like"/>
    <property type="match status" value="1"/>
</dbReference>
<dbReference type="InterPro" id="IPR035595">
    <property type="entry name" value="UDP_glycos_trans_CS"/>
</dbReference>
<keyword evidence="5" id="KW-1133">Transmembrane helix</keyword>
<comment type="similarity">
    <text evidence="1 4">Belongs to the UDP-glycosyltransferase family.</text>
</comment>
<dbReference type="InterPro" id="IPR002213">
    <property type="entry name" value="UDP_glucos_trans"/>
</dbReference>
<dbReference type="AlphaFoldDB" id="A0A553PLX8"/>
<keyword evidence="5" id="KW-0472">Membrane</keyword>
<evidence type="ECO:0000256" key="4">
    <source>
        <dbReference type="RuleBase" id="RU003718"/>
    </source>
</evidence>
<keyword evidence="5" id="KW-0732">Signal</keyword>
<evidence type="ECO:0000256" key="3">
    <source>
        <dbReference type="ARBA" id="ARBA00022679"/>
    </source>
</evidence>
<evidence type="ECO:0000313" key="7">
    <source>
        <dbReference type="Proteomes" id="UP000318571"/>
    </source>
</evidence>
<dbReference type="OrthoDB" id="5835829at2759"/>
<feature type="signal peptide" evidence="5">
    <location>
        <begin position="1"/>
        <end position="16"/>
    </location>
</feature>
<evidence type="ECO:0000256" key="5">
    <source>
        <dbReference type="RuleBase" id="RU362059"/>
    </source>
</evidence>
<keyword evidence="3 4" id="KW-0808">Transferase</keyword>
<dbReference type="EC" id="2.4.1.17" evidence="5"/>
<accession>A0A553PLX8</accession>
<keyword evidence="2 4" id="KW-0328">Glycosyltransferase</keyword>
<dbReference type="Pfam" id="PF00201">
    <property type="entry name" value="UDPGT"/>
    <property type="match status" value="1"/>
</dbReference>
<feature type="chain" id="PRO_5022248975" description="UDP-glucuronosyltransferase" evidence="5">
    <location>
        <begin position="17"/>
        <end position="519"/>
    </location>
</feature>
<feature type="transmembrane region" description="Helical" evidence="5">
    <location>
        <begin position="473"/>
        <end position="497"/>
    </location>
</feature>
<evidence type="ECO:0000313" key="6">
    <source>
        <dbReference type="EMBL" id="TRY78677.1"/>
    </source>
</evidence>
<dbReference type="EMBL" id="VCGU01000003">
    <property type="protein sequence ID" value="TRY78677.1"/>
    <property type="molecule type" value="Genomic_DNA"/>
</dbReference>
<dbReference type="SUPFAM" id="SSF53756">
    <property type="entry name" value="UDP-Glycosyltransferase/glycogen phosphorylase"/>
    <property type="match status" value="1"/>
</dbReference>
<dbReference type="FunFam" id="3.40.50.2000:FF:000050">
    <property type="entry name" value="UDP-glucuronosyltransferase"/>
    <property type="match status" value="1"/>
</dbReference>
<comment type="catalytic activity">
    <reaction evidence="5">
        <text>glucuronate acceptor + UDP-alpha-D-glucuronate = acceptor beta-D-glucuronoside + UDP + H(+)</text>
        <dbReference type="Rhea" id="RHEA:21032"/>
        <dbReference type="ChEBI" id="CHEBI:15378"/>
        <dbReference type="ChEBI" id="CHEBI:58052"/>
        <dbReference type="ChEBI" id="CHEBI:58223"/>
        <dbReference type="ChEBI" id="CHEBI:132367"/>
        <dbReference type="ChEBI" id="CHEBI:132368"/>
        <dbReference type="EC" id="2.4.1.17"/>
    </reaction>
</comment>
<organism evidence="6 7">
    <name type="scientific">Tigriopus californicus</name>
    <name type="common">Marine copepod</name>
    <dbReference type="NCBI Taxonomy" id="6832"/>
    <lineage>
        <taxon>Eukaryota</taxon>
        <taxon>Metazoa</taxon>
        <taxon>Ecdysozoa</taxon>
        <taxon>Arthropoda</taxon>
        <taxon>Crustacea</taxon>
        <taxon>Multicrustacea</taxon>
        <taxon>Hexanauplia</taxon>
        <taxon>Copepoda</taxon>
        <taxon>Harpacticoida</taxon>
        <taxon>Harpacticidae</taxon>
        <taxon>Tigriopus</taxon>
    </lineage>
</organism>
<comment type="subcellular location">
    <subcellularLocation>
        <location evidence="5">Membrane</location>
        <topology evidence="5">Single-pass membrane protein</topology>
    </subcellularLocation>
</comment>
<dbReference type="GO" id="GO:0015020">
    <property type="term" value="F:glucuronosyltransferase activity"/>
    <property type="evidence" value="ECO:0007669"/>
    <property type="project" value="UniProtKB-EC"/>
</dbReference>
<keyword evidence="7" id="KW-1185">Reference proteome</keyword>
<dbReference type="Proteomes" id="UP000318571">
    <property type="component" value="Chromosome 11"/>
</dbReference>
<dbReference type="PROSITE" id="PS00375">
    <property type="entry name" value="UDPGT"/>
    <property type="match status" value="1"/>
</dbReference>
<gene>
    <name evidence="6" type="ORF">TCAL_13198</name>
</gene>
<proteinExistence type="inferred from homology"/>
<dbReference type="GO" id="GO:0016020">
    <property type="term" value="C:membrane"/>
    <property type="evidence" value="ECO:0007669"/>
    <property type="project" value="UniProtKB-SubCell"/>
</dbReference>
<dbReference type="STRING" id="6832.A0A553PLX8"/>